<dbReference type="InterPro" id="IPR027417">
    <property type="entry name" value="P-loop_NTPase"/>
</dbReference>
<dbReference type="GO" id="GO:0051301">
    <property type="term" value="P:cell division"/>
    <property type="evidence" value="ECO:0007669"/>
    <property type="project" value="UniProtKB-KW"/>
</dbReference>
<dbReference type="RefSeq" id="XP_045281916.1">
    <property type="nucleotide sequence ID" value="XM_045422750.1"/>
</dbReference>
<evidence type="ECO:0000313" key="6">
    <source>
        <dbReference type="Proteomes" id="UP000002039"/>
    </source>
</evidence>
<dbReference type="EMBL" id="EQ999979">
    <property type="protein sequence ID" value="OAT02189.1"/>
    <property type="molecule type" value="Genomic_DNA"/>
</dbReference>
<dbReference type="Proteomes" id="UP000002039">
    <property type="component" value="Unassembled WGS sequence"/>
</dbReference>
<feature type="region of interest" description="Disordered" evidence="3">
    <location>
        <begin position="476"/>
        <end position="496"/>
    </location>
</feature>
<evidence type="ECO:0000259" key="4">
    <source>
        <dbReference type="SMART" id="SM00382"/>
    </source>
</evidence>
<evidence type="ECO:0000313" key="5">
    <source>
        <dbReference type="EMBL" id="OAT02189.1"/>
    </source>
</evidence>
<dbReference type="InterPro" id="IPR054425">
    <property type="entry name" value="Cdc6_ORC1-like_ATPase_lid"/>
</dbReference>
<sequence length="706" mass="76417">MASSVVLGKRLRNADNASVAISLRSSKRQAQVLPQPQIHEEEESNDENDELSIPHSTGCRSRQRRRGVTTTTKRRTLPVRNVRSKHTVPDKTIDESIPPSNTAIIPDENTRPYEFTTPKTPSRYRDALSHNNDNTKIKPVPVTPRHRVQVFSSGRPLTPRTPRMIASPAPVQTVYTPARQLFARSATPGRLVGRDSERQELSSFIQNAVQSRQGGCMYVSGPPGTGKSAMVDEVCQDLSVDVDLKKETIKIARINCASMTNSKDIYAKLADQLCEDPQLFKQSRTELLAGMFVQKKRTSSSATPSALYLVALDEIDHLLTTDVETLYTLFEWSLQPHSRLVLIGIANALDLTDRFLPRLKSKNMKPLLLPFLPYTASQIAGIISTRLRSLLPTSNNAKTTATIVPEDFTPFLHPAAIQLCARKVASQTGDLRKAFDIVRRTIDLVEQQTRQTQKPSSSYQSPSKIPLVENANLASSLISPPDTPSSSSSSSSSMTPATATVYTPVTAPRATVAHVARVTASAFGQGTVQRLQGLNLQQKAALCVLIALGRRKVDNRDSGILDTPSLSKSPRSTKSSVAAGVVAAPTVNELFVTYSGLCRRDKILQPLAATEFRDVIGSLETLGLVGEAQAQGRGRGSTSATGGVGGGPAGLRTPSKPKTPTRMAGRVTGAGADERMLVCFVGEGEVEKLICGEGEGILRGLFRAEV</sequence>
<keyword evidence="1" id="KW-0235">DNA replication</keyword>
<dbReference type="GeneID" id="69028792"/>
<gene>
    <name evidence="5" type="ORF">BDCG_06988</name>
</gene>
<keyword evidence="6" id="KW-1185">Reference proteome</keyword>
<dbReference type="InterPro" id="IPR050311">
    <property type="entry name" value="ORC1/CDC6"/>
</dbReference>
<proteinExistence type="inferred from homology"/>
<dbReference type="Gene3D" id="3.40.50.300">
    <property type="entry name" value="P-loop containing nucleotide triphosphate hydrolases"/>
    <property type="match status" value="1"/>
</dbReference>
<comment type="similarity">
    <text evidence="2">Belongs to the CDC6/cdc18 family.</text>
</comment>
<feature type="compositionally biased region" description="Acidic residues" evidence="3">
    <location>
        <begin position="40"/>
        <end position="50"/>
    </location>
</feature>
<dbReference type="CDD" id="cd00009">
    <property type="entry name" value="AAA"/>
    <property type="match status" value="1"/>
</dbReference>
<feature type="compositionally biased region" description="Basic and acidic residues" evidence="3">
    <location>
        <begin position="123"/>
        <end position="136"/>
    </location>
</feature>
<feature type="domain" description="AAA+ ATPase" evidence="4">
    <location>
        <begin position="213"/>
        <end position="371"/>
    </location>
</feature>
<name>A0ABX2VYF7_AJEDR</name>
<organism evidence="5 6">
    <name type="scientific">Ajellomyces dermatitidis (strain ER-3 / ATCC MYA-2586)</name>
    <name type="common">Blastomyces dermatitidis</name>
    <dbReference type="NCBI Taxonomy" id="559297"/>
    <lineage>
        <taxon>Eukaryota</taxon>
        <taxon>Fungi</taxon>
        <taxon>Dikarya</taxon>
        <taxon>Ascomycota</taxon>
        <taxon>Pezizomycotina</taxon>
        <taxon>Eurotiomycetes</taxon>
        <taxon>Eurotiomycetidae</taxon>
        <taxon>Onygenales</taxon>
        <taxon>Ajellomycetaceae</taxon>
        <taxon>Blastomyces</taxon>
    </lineage>
</organism>
<accession>A0ABX2VYF7</accession>
<dbReference type="Pfam" id="PF22606">
    <property type="entry name" value="Cdc6-ORC-like_ATPase_lid"/>
    <property type="match status" value="1"/>
</dbReference>
<dbReference type="PANTHER" id="PTHR10763">
    <property type="entry name" value="CELL DIVISION CONTROL PROTEIN 6-RELATED"/>
    <property type="match status" value="1"/>
</dbReference>
<reference evidence="6" key="1">
    <citation type="journal article" date="2015" name="PLoS Genet.">
        <title>The dynamic genome and transcriptome of the human fungal pathogen Blastomyces and close relative Emmonsia.</title>
        <authorList>
            <person name="Munoz J.F."/>
            <person name="Gauthier G.M."/>
            <person name="Desjardins C.A."/>
            <person name="Gallo J.E."/>
            <person name="Holder J."/>
            <person name="Sullivan T.D."/>
            <person name="Marty A.J."/>
            <person name="Carmen J.C."/>
            <person name="Chen Z."/>
            <person name="Ding L."/>
            <person name="Gujja S."/>
            <person name="Magrini V."/>
            <person name="Misas E."/>
            <person name="Mitreva M."/>
            <person name="Priest M."/>
            <person name="Saif S."/>
            <person name="Whiston E.A."/>
            <person name="Young S."/>
            <person name="Zeng Q."/>
            <person name="Goldman W.E."/>
            <person name="Mardis E.R."/>
            <person name="Taylor J.W."/>
            <person name="McEwen J.G."/>
            <person name="Clay O.K."/>
            <person name="Klein B.S."/>
            <person name="Cuomo C.A."/>
        </authorList>
    </citation>
    <scope>NUCLEOTIDE SEQUENCE [LARGE SCALE GENOMIC DNA]</scope>
    <source>
        <strain evidence="6">ER-3 / ATCC MYA-2586</strain>
    </source>
</reference>
<keyword evidence="5" id="KW-0131">Cell cycle</keyword>
<keyword evidence="5" id="KW-0132">Cell division</keyword>
<evidence type="ECO:0000256" key="1">
    <source>
        <dbReference type="ARBA" id="ARBA00022705"/>
    </source>
</evidence>
<dbReference type="Pfam" id="PF00004">
    <property type="entry name" value="AAA"/>
    <property type="match status" value="1"/>
</dbReference>
<dbReference type="SMART" id="SM00382">
    <property type="entry name" value="AAA"/>
    <property type="match status" value="1"/>
</dbReference>
<protein>
    <recommendedName>
        <fullName evidence="2">Cell division control protein</fullName>
    </recommendedName>
</protein>
<evidence type="ECO:0000256" key="2">
    <source>
        <dbReference type="PIRNR" id="PIRNR001767"/>
    </source>
</evidence>
<dbReference type="InterPro" id="IPR003959">
    <property type="entry name" value="ATPase_AAA_core"/>
</dbReference>
<dbReference type="PANTHER" id="PTHR10763:SF26">
    <property type="entry name" value="CELL DIVISION CONTROL PROTEIN 6 HOMOLOG"/>
    <property type="match status" value="1"/>
</dbReference>
<dbReference type="PIRSF" id="PIRSF001767">
    <property type="entry name" value="Cdc6"/>
    <property type="match status" value="1"/>
</dbReference>
<dbReference type="Gene3D" id="1.10.8.60">
    <property type="match status" value="1"/>
</dbReference>
<feature type="region of interest" description="Disordered" evidence="3">
    <location>
        <begin position="630"/>
        <end position="665"/>
    </location>
</feature>
<feature type="region of interest" description="Disordered" evidence="3">
    <location>
        <begin position="28"/>
        <end position="140"/>
    </location>
</feature>
<dbReference type="SUPFAM" id="SSF52540">
    <property type="entry name" value="P-loop containing nucleoside triphosphate hydrolases"/>
    <property type="match status" value="1"/>
</dbReference>
<evidence type="ECO:0000256" key="3">
    <source>
        <dbReference type="SAM" id="MobiDB-lite"/>
    </source>
</evidence>
<feature type="compositionally biased region" description="Basic residues" evidence="3">
    <location>
        <begin position="61"/>
        <end position="86"/>
    </location>
</feature>
<dbReference type="InterPro" id="IPR016314">
    <property type="entry name" value="Cdc6/18"/>
</dbReference>
<dbReference type="InterPro" id="IPR003593">
    <property type="entry name" value="AAA+_ATPase"/>
</dbReference>